<name>A0A2T2NTT4_CORCC</name>
<feature type="region of interest" description="Disordered" evidence="1">
    <location>
        <begin position="140"/>
        <end position="169"/>
    </location>
</feature>
<reference evidence="2 3" key="1">
    <citation type="journal article" date="2018" name="Front. Microbiol.">
        <title>Genome-Wide Analysis of Corynespora cassiicola Leaf Fall Disease Putative Effectors.</title>
        <authorList>
            <person name="Lopez D."/>
            <person name="Ribeiro S."/>
            <person name="Label P."/>
            <person name="Fumanal B."/>
            <person name="Venisse J.S."/>
            <person name="Kohler A."/>
            <person name="de Oliveira R.R."/>
            <person name="Labutti K."/>
            <person name="Lipzen A."/>
            <person name="Lail K."/>
            <person name="Bauer D."/>
            <person name="Ohm R.A."/>
            <person name="Barry K.W."/>
            <person name="Spatafora J."/>
            <person name="Grigoriev I.V."/>
            <person name="Martin F.M."/>
            <person name="Pujade-Renaud V."/>
        </authorList>
    </citation>
    <scope>NUCLEOTIDE SEQUENCE [LARGE SCALE GENOMIC DNA]</scope>
    <source>
        <strain evidence="2 3">Philippines</strain>
    </source>
</reference>
<sequence length="169" mass="18826">MCIVVFSLGTCGCPLAPCWPYLQLCERAKGERSQVRDLVCREHGVCAELRQREHGRRKREIPPEGPHLARVAQEGAGLHLGARLVQGGRPEGCGERGMGRQGGFVRVPMACLPGERQSHCMYIGRPCGLCVQGEREAWRREREGRKRERERAVGEGRGRGGGRADWGVW</sequence>
<evidence type="ECO:0000256" key="1">
    <source>
        <dbReference type="SAM" id="MobiDB-lite"/>
    </source>
</evidence>
<feature type="compositionally biased region" description="Basic and acidic residues" evidence="1">
    <location>
        <begin position="140"/>
        <end position="158"/>
    </location>
</feature>
<feature type="compositionally biased region" description="Gly residues" evidence="1">
    <location>
        <begin position="159"/>
        <end position="169"/>
    </location>
</feature>
<protein>
    <submittedName>
        <fullName evidence="2">Uncharacterized protein</fullName>
    </submittedName>
</protein>
<proteinExistence type="predicted"/>
<dbReference type="EMBL" id="KZ678133">
    <property type="protein sequence ID" value="PSN68852.1"/>
    <property type="molecule type" value="Genomic_DNA"/>
</dbReference>
<keyword evidence="3" id="KW-1185">Reference proteome</keyword>
<accession>A0A2T2NTT4</accession>
<organism evidence="2 3">
    <name type="scientific">Corynespora cassiicola Philippines</name>
    <dbReference type="NCBI Taxonomy" id="1448308"/>
    <lineage>
        <taxon>Eukaryota</taxon>
        <taxon>Fungi</taxon>
        <taxon>Dikarya</taxon>
        <taxon>Ascomycota</taxon>
        <taxon>Pezizomycotina</taxon>
        <taxon>Dothideomycetes</taxon>
        <taxon>Pleosporomycetidae</taxon>
        <taxon>Pleosporales</taxon>
        <taxon>Corynesporascaceae</taxon>
        <taxon>Corynespora</taxon>
    </lineage>
</organism>
<dbReference type="AlphaFoldDB" id="A0A2T2NTT4"/>
<dbReference type="Proteomes" id="UP000240883">
    <property type="component" value="Unassembled WGS sequence"/>
</dbReference>
<evidence type="ECO:0000313" key="3">
    <source>
        <dbReference type="Proteomes" id="UP000240883"/>
    </source>
</evidence>
<gene>
    <name evidence="2" type="ORF">BS50DRAFT_326512</name>
</gene>
<evidence type="ECO:0000313" key="2">
    <source>
        <dbReference type="EMBL" id="PSN68852.1"/>
    </source>
</evidence>